<proteinExistence type="predicted"/>
<dbReference type="AlphaFoldDB" id="A0A6J4IX43"/>
<evidence type="ECO:0000313" key="2">
    <source>
        <dbReference type="EMBL" id="CAA9261715.1"/>
    </source>
</evidence>
<evidence type="ECO:0000256" key="1">
    <source>
        <dbReference type="SAM" id="MobiDB-lite"/>
    </source>
</evidence>
<feature type="compositionally biased region" description="Low complexity" evidence="1">
    <location>
        <begin position="39"/>
        <end position="51"/>
    </location>
</feature>
<accession>A0A6J4IX43</accession>
<feature type="non-terminal residue" evidence="2">
    <location>
        <position position="1"/>
    </location>
</feature>
<name>A0A6J4IX43_9ACTN</name>
<gene>
    <name evidence="2" type="ORF">AVDCRST_MAG50-2794</name>
</gene>
<reference evidence="2" key="1">
    <citation type="submission" date="2020-02" db="EMBL/GenBank/DDBJ databases">
        <authorList>
            <person name="Meier V. D."/>
        </authorList>
    </citation>
    <scope>NUCLEOTIDE SEQUENCE</scope>
    <source>
        <strain evidence="2">AVDCRST_MAG50</strain>
    </source>
</reference>
<dbReference type="EMBL" id="CADCTF010000130">
    <property type="protein sequence ID" value="CAA9261715.1"/>
    <property type="molecule type" value="Genomic_DNA"/>
</dbReference>
<organism evidence="2">
    <name type="scientific">uncultured Acidimicrobiales bacterium</name>
    <dbReference type="NCBI Taxonomy" id="310071"/>
    <lineage>
        <taxon>Bacteria</taxon>
        <taxon>Bacillati</taxon>
        <taxon>Actinomycetota</taxon>
        <taxon>Acidimicrobiia</taxon>
        <taxon>Acidimicrobiales</taxon>
        <taxon>environmental samples</taxon>
    </lineage>
</organism>
<sequence length="92" mass="9831">ADPPRASDVPEGDRGPHRAPHAASAAGHAQRHRPPGPRPRAAGRQCAVAAARDGRHRAGDPGLVGQRVPVRRRRTTDHSHVHASPVRRRGPL</sequence>
<feature type="region of interest" description="Disordered" evidence="1">
    <location>
        <begin position="1"/>
        <end position="92"/>
    </location>
</feature>
<protein>
    <submittedName>
        <fullName evidence="2">Iron-chelator utilization protein</fullName>
    </submittedName>
</protein>
<feature type="non-terminal residue" evidence="2">
    <location>
        <position position="92"/>
    </location>
</feature>